<name>A0A383BFV6_9ZZZZ</name>
<gene>
    <name evidence="1" type="ORF">METZ01_LOCUS471666</name>
</gene>
<dbReference type="EMBL" id="UINC01200087">
    <property type="protein sequence ID" value="SVE18812.1"/>
    <property type="molecule type" value="Genomic_DNA"/>
</dbReference>
<sequence length="72" mass="8099">VSREGWRATEGPAALLALAVDPLRDFEDLTVEAAIELRQGEVRERGTALIQLVNPHLFRVEVRGPFFTHIFT</sequence>
<feature type="non-terminal residue" evidence="1">
    <location>
        <position position="72"/>
    </location>
</feature>
<reference evidence="1" key="1">
    <citation type="submission" date="2018-05" db="EMBL/GenBank/DDBJ databases">
        <authorList>
            <person name="Lanie J.A."/>
            <person name="Ng W.-L."/>
            <person name="Kazmierczak K.M."/>
            <person name="Andrzejewski T.M."/>
            <person name="Davidsen T.M."/>
            <person name="Wayne K.J."/>
            <person name="Tettelin H."/>
            <person name="Glass J.I."/>
            <person name="Rusch D."/>
            <person name="Podicherti R."/>
            <person name="Tsui H.-C.T."/>
            <person name="Winkler M.E."/>
        </authorList>
    </citation>
    <scope>NUCLEOTIDE SEQUENCE</scope>
</reference>
<accession>A0A383BFV6</accession>
<protein>
    <submittedName>
        <fullName evidence="1">Uncharacterized protein</fullName>
    </submittedName>
</protein>
<organism evidence="1">
    <name type="scientific">marine metagenome</name>
    <dbReference type="NCBI Taxonomy" id="408172"/>
    <lineage>
        <taxon>unclassified sequences</taxon>
        <taxon>metagenomes</taxon>
        <taxon>ecological metagenomes</taxon>
    </lineage>
</organism>
<dbReference type="AlphaFoldDB" id="A0A383BFV6"/>
<evidence type="ECO:0000313" key="1">
    <source>
        <dbReference type="EMBL" id="SVE18812.1"/>
    </source>
</evidence>
<proteinExistence type="predicted"/>
<feature type="non-terminal residue" evidence="1">
    <location>
        <position position="1"/>
    </location>
</feature>